<feature type="non-terminal residue" evidence="8">
    <location>
        <position position="412"/>
    </location>
</feature>
<evidence type="ECO:0000313" key="9">
    <source>
        <dbReference type="Proteomes" id="UP000187406"/>
    </source>
</evidence>
<dbReference type="PANTHER" id="PTHR13690">
    <property type="entry name" value="TRANSCRIPTION FACTOR POSF21-RELATED"/>
    <property type="match status" value="1"/>
</dbReference>
<dbReference type="GO" id="GO:0003677">
    <property type="term" value="F:DNA binding"/>
    <property type="evidence" value="ECO:0007669"/>
    <property type="project" value="UniProtKB-KW"/>
</dbReference>
<dbReference type="InterPro" id="IPR046347">
    <property type="entry name" value="bZIP_sf"/>
</dbReference>
<dbReference type="AlphaFoldDB" id="A0A1Q3ANE5"/>
<dbReference type="EMBL" id="BDDD01000017">
    <property type="protein sequence ID" value="GAV57092.1"/>
    <property type="molecule type" value="Genomic_DNA"/>
</dbReference>
<evidence type="ECO:0000256" key="1">
    <source>
        <dbReference type="ARBA" id="ARBA00004123"/>
    </source>
</evidence>
<dbReference type="GO" id="GO:0003700">
    <property type="term" value="F:DNA-binding transcription factor activity"/>
    <property type="evidence" value="ECO:0007669"/>
    <property type="project" value="InterPro"/>
</dbReference>
<keyword evidence="4" id="KW-0804">Transcription</keyword>
<sequence length="412" mass="45598">QSNLDIFFFNGSQTSAQMRQLSPNLSPEMSKRHGIPPSHPNNHLSLPKMASSLPSQSHSRALSQPPIFSLDSLAPLSPWTYGDPSMTSPCDPKSTDVSMQERVVNSYGRWIPSPVNRSNELTVGDNLHPRKGGHRRSSSVNIPLEMHAMIQSSPQSIPIGSRGVWDRSVSRRENSGMEKPIELVKRDSEWNDDGNSNVEGMGEVSKGEFGDDMIGAYMNLDNIDTLNSSGTGDKDLDTKTNGGESSDNEGESGVNVNYIGFQGMSSSVSTEKREAVKRNARGDIAPTVRHYRSVSMDSFIGDLHFDDEPKLPLRTQVVQRSLGDCLDGNSKELRLGILRHEFCEAELQIMDNDKLSEIAVLDPKRAKRILANRLSAARSKGRKMHYISELKYKVQTLQKKATTQSAQVTMLQ</sequence>
<name>A0A1Q3ANE5_CEPFO</name>
<feature type="non-terminal residue" evidence="8">
    <location>
        <position position="1"/>
    </location>
</feature>
<comment type="caution">
    <text evidence="8">The sequence shown here is derived from an EMBL/GenBank/DDBJ whole genome shotgun (WGS) entry which is preliminary data.</text>
</comment>
<feature type="compositionally biased region" description="Polar residues" evidence="6">
    <location>
        <begin position="17"/>
        <end position="27"/>
    </location>
</feature>
<feature type="compositionally biased region" description="Low complexity" evidence="6">
    <location>
        <begin position="241"/>
        <end position="255"/>
    </location>
</feature>
<evidence type="ECO:0000256" key="6">
    <source>
        <dbReference type="SAM" id="MobiDB-lite"/>
    </source>
</evidence>
<keyword evidence="2" id="KW-0805">Transcription regulation</keyword>
<keyword evidence="9" id="KW-1185">Reference proteome</keyword>
<evidence type="ECO:0000256" key="2">
    <source>
        <dbReference type="ARBA" id="ARBA00023015"/>
    </source>
</evidence>
<protein>
    <submittedName>
        <fullName evidence="8">BZIP_1 domain-containing protein</fullName>
    </submittedName>
</protein>
<feature type="domain" description="BZIP" evidence="7">
    <location>
        <begin position="362"/>
        <end position="412"/>
    </location>
</feature>
<organism evidence="8 9">
    <name type="scientific">Cephalotus follicularis</name>
    <name type="common">Albany pitcher plant</name>
    <dbReference type="NCBI Taxonomy" id="3775"/>
    <lineage>
        <taxon>Eukaryota</taxon>
        <taxon>Viridiplantae</taxon>
        <taxon>Streptophyta</taxon>
        <taxon>Embryophyta</taxon>
        <taxon>Tracheophyta</taxon>
        <taxon>Spermatophyta</taxon>
        <taxon>Magnoliopsida</taxon>
        <taxon>eudicotyledons</taxon>
        <taxon>Gunneridae</taxon>
        <taxon>Pentapetalae</taxon>
        <taxon>rosids</taxon>
        <taxon>fabids</taxon>
        <taxon>Oxalidales</taxon>
        <taxon>Cephalotaceae</taxon>
        <taxon>Cephalotus</taxon>
    </lineage>
</organism>
<gene>
    <name evidence="8" type="ORF">CFOL_v3_00630</name>
</gene>
<dbReference type="OrthoDB" id="1435597at2759"/>
<evidence type="ECO:0000256" key="3">
    <source>
        <dbReference type="ARBA" id="ARBA00023125"/>
    </source>
</evidence>
<proteinExistence type="predicted"/>
<evidence type="ECO:0000313" key="8">
    <source>
        <dbReference type="EMBL" id="GAV57092.1"/>
    </source>
</evidence>
<dbReference type="PANTHER" id="PTHR13690:SF105">
    <property type="entry name" value="TRANSCRIPTION FACTOR POSF21-RELATED"/>
    <property type="match status" value="1"/>
</dbReference>
<dbReference type="GO" id="GO:0005634">
    <property type="term" value="C:nucleus"/>
    <property type="evidence" value="ECO:0007669"/>
    <property type="project" value="UniProtKB-SubCell"/>
</dbReference>
<dbReference type="STRING" id="3775.A0A1Q3ANE5"/>
<feature type="region of interest" description="Disordered" evidence="6">
    <location>
        <begin position="17"/>
        <end position="62"/>
    </location>
</feature>
<accession>A0A1Q3ANE5</accession>
<feature type="region of interest" description="Disordered" evidence="6">
    <location>
        <begin position="225"/>
        <end position="255"/>
    </location>
</feature>
<dbReference type="InterPro" id="IPR004827">
    <property type="entry name" value="bZIP"/>
</dbReference>
<dbReference type="Gene3D" id="1.20.5.170">
    <property type="match status" value="1"/>
</dbReference>
<keyword evidence="3" id="KW-0238">DNA-binding</keyword>
<comment type="subcellular location">
    <subcellularLocation>
        <location evidence="1">Nucleus</location>
    </subcellularLocation>
</comment>
<evidence type="ECO:0000256" key="4">
    <source>
        <dbReference type="ARBA" id="ARBA00023163"/>
    </source>
</evidence>
<evidence type="ECO:0000259" key="7">
    <source>
        <dbReference type="PROSITE" id="PS50217"/>
    </source>
</evidence>
<dbReference type="PROSITE" id="PS50217">
    <property type="entry name" value="BZIP"/>
    <property type="match status" value="1"/>
</dbReference>
<evidence type="ECO:0000256" key="5">
    <source>
        <dbReference type="ARBA" id="ARBA00023242"/>
    </source>
</evidence>
<dbReference type="InterPro" id="IPR044759">
    <property type="entry name" value="bZIP_RF2"/>
</dbReference>
<reference evidence="9" key="1">
    <citation type="submission" date="2016-04" db="EMBL/GenBank/DDBJ databases">
        <title>Cephalotus genome sequencing.</title>
        <authorList>
            <person name="Fukushima K."/>
            <person name="Hasebe M."/>
            <person name="Fang X."/>
        </authorList>
    </citation>
    <scope>NUCLEOTIDE SEQUENCE [LARGE SCALE GENOMIC DNA]</scope>
    <source>
        <strain evidence="9">cv. St1</strain>
    </source>
</reference>
<keyword evidence="5" id="KW-0539">Nucleus</keyword>
<dbReference type="Pfam" id="PF00170">
    <property type="entry name" value="bZIP_1"/>
    <property type="match status" value="1"/>
</dbReference>
<dbReference type="CDD" id="cd14703">
    <property type="entry name" value="bZIP_plant_RF2"/>
    <property type="match status" value="1"/>
</dbReference>
<dbReference type="SUPFAM" id="SSF57959">
    <property type="entry name" value="Leucine zipper domain"/>
    <property type="match status" value="1"/>
</dbReference>
<feature type="compositionally biased region" description="Polar residues" evidence="6">
    <location>
        <begin position="52"/>
        <end position="62"/>
    </location>
</feature>
<dbReference type="Proteomes" id="UP000187406">
    <property type="component" value="Unassembled WGS sequence"/>
</dbReference>
<dbReference type="InParanoid" id="A0A1Q3ANE5"/>